<feature type="signal peptide" evidence="5">
    <location>
        <begin position="1"/>
        <end position="25"/>
    </location>
</feature>
<accession>A0ABM1DRV1</accession>
<evidence type="ECO:0000256" key="3">
    <source>
        <dbReference type="ARBA" id="ARBA00022737"/>
    </source>
</evidence>
<dbReference type="PANTHER" id="PTHR24412:SF480">
    <property type="entry name" value="KELCH-LIKE PROTEIN 8"/>
    <property type="match status" value="1"/>
</dbReference>
<comment type="pathway">
    <text evidence="1">Protein modification; protein ubiquitination.</text>
</comment>
<evidence type="ECO:0000256" key="5">
    <source>
        <dbReference type="SAM" id="SignalP"/>
    </source>
</evidence>
<dbReference type="PROSITE" id="PS50097">
    <property type="entry name" value="BTB"/>
    <property type="match status" value="1"/>
</dbReference>
<dbReference type="RefSeq" id="XP_014662672.1">
    <property type="nucleotide sequence ID" value="XM_014807186.1"/>
</dbReference>
<dbReference type="Pfam" id="PF07707">
    <property type="entry name" value="BACK"/>
    <property type="match status" value="1"/>
</dbReference>
<name>A0ABM1DRV1_PRICU</name>
<evidence type="ECO:0000256" key="1">
    <source>
        <dbReference type="ARBA" id="ARBA00004906"/>
    </source>
</evidence>
<dbReference type="SMART" id="SM00612">
    <property type="entry name" value="Kelch"/>
    <property type="match status" value="6"/>
</dbReference>
<dbReference type="PIRSF" id="PIRSF037037">
    <property type="entry name" value="Kelch-like_protein_gigaxonin"/>
    <property type="match status" value="1"/>
</dbReference>
<keyword evidence="5" id="KW-0732">Signal</keyword>
<dbReference type="InterPro" id="IPR000210">
    <property type="entry name" value="BTB/POZ_dom"/>
</dbReference>
<keyword evidence="4" id="KW-0833">Ubl conjugation pathway</keyword>
<proteinExistence type="predicted"/>
<dbReference type="SUPFAM" id="SSF117281">
    <property type="entry name" value="Kelch motif"/>
    <property type="match status" value="1"/>
</dbReference>
<dbReference type="Proteomes" id="UP000695022">
    <property type="component" value="Unplaced"/>
</dbReference>
<sequence length="630" mass="68981">MSASATAVPPSRLVIVITLVSSAMGDQLFKEEEVDTSQYVFEHEQYGKHAFATLYELYKSHQLCDVTLQVGSKSIACHRVVLACCSRYFHVMFTSEMSERHSDLIPIKDIDESAMEALVEFAYTGRIALGVDSVQSVFYAASVLQLEVVCCACARFMIANLHASNCLGIRAFAEQHNHAALIAAADAFACEHFVDVALSEEFLNMSAMHLVHIIRSDDLNSPSEIEVYEAVMRWMGHDPSVRKKFLSIVLGRVRLPLLPAHYIMHVVELEELLKKDHTCRDYLDEAKNYQLVQSGVVTTSRPHLGDRTKPRKSYAGVIFCVGGRGASGDPFRSIECYNLRCDTWVRVTDMSTRRRHVGVVAAGGKLYAIGGHDGKQHLSSGEVFDPQTGLWKALACMASQRRGIAVGCLGGPIYAVGGLDDNQCYNAVERYDFKSDQWSFVASMNYPRGGVGVAALKGLLYACGGNDGMSSLSSCECYDPHLNKWTEIAPMHTRRAGAGVTVLSRHLYVLGGFDDNAPLASVERYDTETNSWSDIASMSSCRGGVGVATLSGRIYAVGGHDGSQYLDSVEAYDAVNDSWELVCSISTCRAGAGVAWCEVSVRDLHISNSIVENTPVKAEPTEGEEIRRLV</sequence>
<keyword evidence="3" id="KW-0677">Repeat</keyword>
<gene>
    <name evidence="8" type="primary">LOC106805545</name>
</gene>
<dbReference type="SUPFAM" id="SSF54695">
    <property type="entry name" value="POZ domain"/>
    <property type="match status" value="1"/>
</dbReference>
<dbReference type="InterPro" id="IPR006652">
    <property type="entry name" value="Kelch_1"/>
</dbReference>
<protein>
    <submittedName>
        <fullName evidence="8">Kelch-like protein 8</fullName>
    </submittedName>
</protein>
<dbReference type="Pfam" id="PF01344">
    <property type="entry name" value="Kelch_1"/>
    <property type="match status" value="6"/>
</dbReference>
<feature type="chain" id="PRO_5046569834" evidence="5">
    <location>
        <begin position="26"/>
        <end position="630"/>
    </location>
</feature>
<keyword evidence="7" id="KW-1185">Reference proteome</keyword>
<dbReference type="Gene3D" id="2.120.10.80">
    <property type="entry name" value="Kelch-type beta propeller"/>
    <property type="match status" value="1"/>
</dbReference>
<keyword evidence="2" id="KW-0880">Kelch repeat</keyword>
<dbReference type="GeneID" id="106805545"/>
<feature type="domain" description="BTB" evidence="6">
    <location>
        <begin position="64"/>
        <end position="131"/>
    </location>
</feature>
<dbReference type="Gene3D" id="3.30.710.10">
    <property type="entry name" value="Potassium Channel Kv1.1, Chain A"/>
    <property type="match status" value="1"/>
</dbReference>
<dbReference type="InterPro" id="IPR011705">
    <property type="entry name" value="BACK"/>
</dbReference>
<evidence type="ECO:0000259" key="6">
    <source>
        <dbReference type="PROSITE" id="PS50097"/>
    </source>
</evidence>
<evidence type="ECO:0000256" key="4">
    <source>
        <dbReference type="ARBA" id="ARBA00022786"/>
    </source>
</evidence>
<dbReference type="SMART" id="SM00875">
    <property type="entry name" value="BACK"/>
    <property type="match status" value="1"/>
</dbReference>
<organism evidence="7 8">
    <name type="scientific">Priapulus caudatus</name>
    <name type="common">Priapulid worm</name>
    <dbReference type="NCBI Taxonomy" id="37621"/>
    <lineage>
        <taxon>Eukaryota</taxon>
        <taxon>Metazoa</taxon>
        <taxon>Ecdysozoa</taxon>
        <taxon>Scalidophora</taxon>
        <taxon>Priapulida</taxon>
        <taxon>Priapulimorpha</taxon>
        <taxon>Priapulimorphida</taxon>
        <taxon>Priapulidae</taxon>
        <taxon>Priapulus</taxon>
    </lineage>
</organism>
<dbReference type="InterPro" id="IPR011333">
    <property type="entry name" value="SKP1/BTB/POZ_sf"/>
</dbReference>
<dbReference type="InterPro" id="IPR015915">
    <property type="entry name" value="Kelch-typ_b-propeller"/>
</dbReference>
<dbReference type="PANTHER" id="PTHR24412">
    <property type="entry name" value="KELCH PROTEIN"/>
    <property type="match status" value="1"/>
</dbReference>
<dbReference type="InterPro" id="IPR017096">
    <property type="entry name" value="BTB-kelch_protein"/>
</dbReference>
<evidence type="ECO:0000256" key="2">
    <source>
        <dbReference type="ARBA" id="ARBA00022441"/>
    </source>
</evidence>
<reference evidence="8" key="1">
    <citation type="submission" date="2025-08" db="UniProtKB">
        <authorList>
            <consortium name="RefSeq"/>
        </authorList>
    </citation>
    <scope>IDENTIFICATION</scope>
</reference>
<dbReference type="Pfam" id="PF00651">
    <property type="entry name" value="BTB"/>
    <property type="match status" value="1"/>
</dbReference>
<evidence type="ECO:0000313" key="8">
    <source>
        <dbReference type="RefSeq" id="XP_014662672.1"/>
    </source>
</evidence>
<evidence type="ECO:0000313" key="7">
    <source>
        <dbReference type="Proteomes" id="UP000695022"/>
    </source>
</evidence>
<dbReference type="SMART" id="SM00225">
    <property type="entry name" value="BTB"/>
    <property type="match status" value="1"/>
</dbReference>
<dbReference type="Gene3D" id="1.25.40.420">
    <property type="match status" value="1"/>
</dbReference>